<gene>
    <name evidence="1" type="ORF">DKT75_21095</name>
</gene>
<accession>A0A317C3F9</accession>
<proteinExistence type="predicted"/>
<comment type="caution">
    <text evidence="1">The sequence shown here is derived from an EMBL/GenBank/DDBJ whole genome shotgun (WGS) entry which is preliminary data.</text>
</comment>
<evidence type="ECO:0000313" key="1">
    <source>
        <dbReference type="EMBL" id="PWQ93185.1"/>
    </source>
</evidence>
<evidence type="ECO:0008006" key="3">
    <source>
        <dbReference type="Google" id="ProtNLM"/>
    </source>
</evidence>
<protein>
    <recommendedName>
        <fullName evidence="3">Anti-sigma factor</fullName>
    </recommendedName>
</protein>
<organism evidence="1 2">
    <name type="scientific">Leucothrix arctica</name>
    <dbReference type="NCBI Taxonomy" id="1481894"/>
    <lineage>
        <taxon>Bacteria</taxon>
        <taxon>Pseudomonadati</taxon>
        <taxon>Pseudomonadota</taxon>
        <taxon>Gammaproteobacteria</taxon>
        <taxon>Thiotrichales</taxon>
        <taxon>Thiotrichaceae</taxon>
        <taxon>Leucothrix</taxon>
    </lineage>
</organism>
<reference evidence="1 2" key="1">
    <citation type="submission" date="2018-05" db="EMBL/GenBank/DDBJ databases">
        <title>Leucothrix arctica sp. nov., isolated from Arctic seawater.</title>
        <authorList>
            <person name="Choi A."/>
            <person name="Baek K."/>
        </authorList>
    </citation>
    <scope>NUCLEOTIDE SEQUENCE [LARGE SCALE GENOMIC DNA]</scope>
    <source>
        <strain evidence="1 2">IMCC9719</strain>
    </source>
</reference>
<evidence type="ECO:0000313" key="2">
    <source>
        <dbReference type="Proteomes" id="UP000245506"/>
    </source>
</evidence>
<sequence length="254" mass="27400">MTTFTDEQLTAFLDGELPEAKMVQIAEALETDESLVERLSGLEVDFAPIKQAFDQLLQEAPTESLNANIPAVEVESMPTKAASNDNSWMSYAVSACFALAIGVGVGRAMFQTPPEPVGWKGEVARYQKLYSKDTLATFTVTADAAEKSISQVSTKLGLAVPTQQFLPDGLTFKRAQTLVFNQKPLAQFMYQGEDGTPIAICVLKNGKPDQAISLANIKGLNAASWNHGGFAYIAIGDTQPEVIESIAKNFLTTI</sequence>
<dbReference type="AlphaFoldDB" id="A0A317C3F9"/>
<keyword evidence="2" id="KW-1185">Reference proteome</keyword>
<name>A0A317C3F9_9GAMM</name>
<dbReference type="OrthoDB" id="7006010at2"/>
<dbReference type="Proteomes" id="UP000245506">
    <property type="component" value="Unassembled WGS sequence"/>
</dbReference>
<dbReference type="RefSeq" id="WP_109826798.1">
    <property type="nucleotide sequence ID" value="NZ_QGKL01000043.1"/>
</dbReference>
<dbReference type="EMBL" id="QGKL01000043">
    <property type="protein sequence ID" value="PWQ93185.1"/>
    <property type="molecule type" value="Genomic_DNA"/>
</dbReference>